<dbReference type="SUPFAM" id="SSF101327">
    <property type="entry name" value="YgfB-like"/>
    <property type="match status" value="1"/>
</dbReference>
<sequence length="183" mass="20633">MLPTLTEKELNRLEDMLIVYGNDYSVINLAELNGFFTALASSPNTVQPMEWLPAVAGGHVPKFKKPADEEAYTALMLRYASQVAEDLEDNVDGFQPLFEQGEGDQGTEVVMEEWCFGYMRGTQVAGWAALPPEQDALLKTISLHGLEDNVELLDQMSEQDIQQCVPHVIDAVRQLYRFHSRQR</sequence>
<accession>A0A7S9Q4F5</accession>
<dbReference type="RefSeq" id="WP_125922062.1">
    <property type="nucleotide sequence ID" value="NZ_CP064943.1"/>
</dbReference>
<organism evidence="1 2">
    <name type="scientific">Pseudomonas fulva</name>
    <dbReference type="NCBI Taxonomy" id="47880"/>
    <lineage>
        <taxon>Bacteria</taxon>
        <taxon>Pseudomonadati</taxon>
        <taxon>Pseudomonadota</taxon>
        <taxon>Gammaproteobacteria</taxon>
        <taxon>Pseudomonadales</taxon>
        <taxon>Pseudomonadaceae</taxon>
        <taxon>Pseudomonas</taxon>
    </lineage>
</organism>
<dbReference type="InterPro" id="IPR011978">
    <property type="entry name" value="YgfB-like"/>
</dbReference>
<dbReference type="Pfam" id="PF03695">
    <property type="entry name" value="UPF0149"/>
    <property type="match status" value="1"/>
</dbReference>
<dbReference type="Gene3D" id="1.20.120.740">
    <property type="entry name" value="YgfB uncharacterised protein family UPF0149, PF03695"/>
    <property type="match status" value="1"/>
</dbReference>
<dbReference type="AlphaFoldDB" id="A0A7S9Q4F5"/>
<reference evidence="1 2" key="1">
    <citation type="submission" date="2020-11" db="EMBL/GenBank/DDBJ databases">
        <title>Pseudomonas fulva producing VIM-24.</title>
        <authorList>
            <person name="Liu S."/>
        </authorList>
    </citation>
    <scope>NUCLEOTIDE SEQUENCE [LARGE SCALE GENOMIC DNA]</scope>
    <source>
        <strain evidence="1 2">ZDHY414</strain>
    </source>
</reference>
<dbReference type="NCBIfam" id="NF007704">
    <property type="entry name" value="PRK10396.1"/>
    <property type="match status" value="1"/>
</dbReference>
<evidence type="ECO:0000313" key="1">
    <source>
        <dbReference type="EMBL" id="QPH50245.1"/>
    </source>
</evidence>
<dbReference type="NCBIfam" id="TIGR02292">
    <property type="entry name" value="ygfB_yecA"/>
    <property type="match status" value="1"/>
</dbReference>
<gene>
    <name evidence="1" type="ORF">IZU98_05855</name>
</gene>
<dbReference type="Proteomes" id="UP000594430">
    <property type="component" value="Chromosome"/>
</dbReference>
<dbReference type="EMBL" id="CP064946">
    <property type="protein sequence ID" value="QPH50245.1"/>
    <property type="molecule type" value="Genomic_DNA"/>
</dbReference>
<evidence type="ECO:0000313" key="2">
    <source>
        <dbReference type="Proteomes" id="UP000594430"/>
    </source>
</evidence>
<name>A0A7S9Q4F5_9PSED</name>
<proteinExistence type="predicted"/>
<dbReference type="InterPro" id="IPR036255">
    <property type="entry name" value="YgfB-like_sf"/>
</dbReference>
<protein>
    <submittedName>
        <fullName evidence="1">UPF0149 family protein</fullName>
    </submittedName>
</protein>